<dbReference type="VEuPathDB" id="MicrosporidiaDB:THOM_2722"/>
<reference evidence="2 3" key="1">
    <citation type="journal article" date="2012" name="PLoS Pathog.">
        <title>The genome of the obligate intracellular parasite Trachipleistophora hominis: new insights into microsporidian genome dynamics and reductive evolution.</title>
        <authorList>
            <person name="Heinz E."/>
            <person name="Williams T.A."/>
            <person name="Nakjang S."/>
            <person name="Noel C.J."/>
            <person name="Swan D.C."/>
            <person name="Goldberg A.V."/>
            <person name="Harris S.R."/>
            <person name="Weinmaier T."/>
            <person name="Markert S."/>
            <person name="Becher D."/>
            <person name="Bernhardt J."/>
            <person name="Dagan T."/>
            <person name="Hacker C."/>
            <person name="Lucocq J.M."/>
            <person name="Schweder T."/>
            <person name="Rattei T."/>
            <person name="Hall N."/>
            <person name="Hirt R.P."/>
            <person name="Embley T.M."/>
        </authorList>
    </citation>
    <scope>NUCLEOTIDE SEQUENCE [LARGE SCALE GENOMIC DNA]</scope>
</reference>
<feature type="region of interest" description="Disordered" evidence="1">
    <location>
        <begin position="679"/>
        <end position="719"/>
    </location>
</feature>
<dbReference type="OrthoDB" id="2192933at2759"/>
<sequence>MIISRTCIEHKQNKRRCPIFTIDSLDTFVVTGSYNGEVIIWRIDDSSGSNHGRRPVLPSFTVLQKIYDHKSSVLNARFYGEYLITTGDDNLCILYKQIRYGNEGGARDGERIENEAAKMSEPAGNDTGSNGAQQVNDTLPILEYKKLQVIAHHKADITSLHIKDDSFLTAGLDGLIYVYDFTGSLLNYVDIRTPIKGLYTKDNRTFVKTDTHLLIYEDKTLVSRIVCDGILNESFFARMTSFGKFMVVPSMFNNREDVVMLVSDEEILSLVGFVAPVEVVYVLGNILICGCQDKSVVLWRHEHNYKLRENLYEDEEETAKRAKIDGSKEESVEKSMKDKLPVSNTADEDKRTLVCVQNAVEYSGAGKALNNAEEGKGKDPCGTIDIVAQNEADEKSNGVKPVETEHGTVDKGNVGKGIGVKSVDSIVKHKGNNVKEKEDVLKDNADENIVKEKEDVLKDNADESIVKDKDNNVKEKEDVLKDNNVNNEEKKEENGKNEKQNVNVSAKGSVSKGGSPKGTVTVNKIRQGSYTRPLCLIKNLTTSPILDITTYKKNVLFCSYSGEVVMVTFDKEQIDEIKQEEKADVNIGKELLSITDQRISAFMKSSPKDGIDDTSSSKCDNEFFKIRSDIERKRGRPKMCRTVEMEQVVLDESMMIGKRKVLCQNVGVDSNADVSNATSKKATVKELTNQTDGTAPQPKDSVVKMEQPTSGTQRDKPKRRITPVLIPQLTNYEDKIVSVKNSVYVLFKGNEDYKVMRECIRPVLMKMKEITVRVSCGGSVEQIDGQKVCGDVITRRVEQIDGQKVCGDVITRHVEQIDGQKVCGDPNLTNNAQHDGHSSFNNNEKKEKKGRAGLYTIDVCINDVLRYTLRYRNVRLLAFSHKYIAIHTNVLIVKNVISGQLLLPFIKQNVLYVDIKGDNLLLFMGDTFKIINLRKKKLLVAGSVPFDTYNLCFSKEYFVLGCDLKGNKYFFMKEIGEWCRVNHEESEGFGIVAEKSKERAGLSNEDGDGIIHEMSATANNTGSNAMVDKNVLHVNSPTNNLSIANESESAVTVDNIAISQLFDNDDLSSLELIEYSILKKQSSTRVLSRLRLFISNLRSMTEVIEIRLENIFMNLVMNECRLDVIGILEEMKCTFPVFVYDVLGKIAYLDKE</sequence>
<feature type="compositionally biased region" description="Basic and acidic residues" evidence="1">
    <location>
        <begin position="392"/>
        <end position="409"/>
    </location>
</feature>
<evidence type="ECO:0000256" key="1">
    <source>
        <dbReference type="SAM" id="MobiDB-lite"/>
    </source>
</evidence>
<dbReference type="InterPro" id="IPR015943">
    <property type="entry name" value="WD40/YVTN_repeat-like_dom_sf"/>
</dbReference>
<dbReference type="InterPro" id="IPR001680">
    <property type="entry name" value="WD40_rpt"/>
</dbReference>
<dbReference type="InParanoid" id="L7JSF2"/>
<dbReference type="Proteomes" id="UP000011185">
    <property type="component" value="Unassembled WGS sequence"/>
</dbReference>
<protein>
    <submittedName>
        <fullName evidence="2">Histone transcription regulator HIRA, WD repeat superfamily</fullName>
    </submittedName>
</protein>
<dbReference type="Gene3D" id="2.130.10.10">
    <property type="entry name" value="YVTN repeat-like/Quinoprotein amine dehydrogenase"/>
    <property type="match status" value="1"/>
</dbReference>
<feature type="region of interest" description="Disordered" evidence="1">
    <location>
        <begin position="318"/>
        <end position="343"/>
    </location>
</feature>
<dbReference type="InterPro" id="IPR036322">
    <property type="entry name" value="WD40_repeat_dom_sf"/>
</dbReference>
<feature type="region of interest" description="Disordered" evidence="1">
    <location>
        <begin position="392"/>
        <end position="418"/>
    </location>
</feature>
<gene>
    <name evidence="2" type="ORF">THOM_2722</name>
</gene>
<accession>L7JSF2</accession>
<evidence type="ECO:0000313" key="3">
    <source>
        <dbReference type="Proteomes" id="UP000011185"/>
    </source>
</evidence>
<organism evidence="2 3">
    <name type="scientific">Trachipleistophora hominis</name>
    <name type="common">Microsporidian parasite</name>
    <dbReference type="NCBI Taxonomy" id="72359"/>
    <lineage>
        <taxon>Eukaryota</taxon>
        <taxon>Fungi</taxon>
        <taxon>Fungi incertae sedis</taxon>
        <taxon>Microsporidia</taxon>
        <taxon>Pleistophoridae</taxon>
        <taxon>Trachipleistophora</taxon>
    </lineage>
</organism>
<feature type="compositionally biased region" description="Polar residues" evidence="1">
    <location>
        <begin position="679"/>
        <end position="694"/>
    </location>
</feature>
<dbReference type="OMA" id="DGQKVCG"/>
<dbReference type="Pfam" id="PF00400">
    <property type="entry name" value="WD40"/>
    <property type="match status" value="1"/>
</dbReference>
<feature type="compositionally biased region" description="Basic and acidic residues" evidence="1">
    <location>
        <begin position="318"/>
        <end position="340"/>
    </location>
</feature>
<dbReference type="EMBL" id="JH994045">
    <property type="protein sequence ID" value="ELQ74359.1"/>
    <property type="molecule type" value="Genomic_DNA"/>
</dbReference>
<feature type="region of interest" description="Disordered" evidence="1">
    <location>
        <begin position="468"/>
        <end position="520"/>
    </location>
</feature>
<dbReference type="SMART" id="SM00320">
    <property type="entry name" value="WD40"/>
    <property type="match status" value="4"/>
</dbReference>
<dbReference type="HOGENOM" id="CLU_283315_0_0_1"/>
<dbReference type="SUPFAM" id="SSF50978">
    <property type="entry name" value="WD40 repeat-like"/>
    <property type="match status" value="1"/>
</dbReference>
<proteinExistence type="predicted"/>
<feature type="compositionally biased region" description="Basic and acidic residues" evidence="1">
    <location>
        <begin position="468"/>
        <end position="499"/>
    </location>
</feature>
<feature type="compositionally biased region" description="Low complexity" evidence="1">
    <location>
        <begin position="500"/>
        <end position="520"/>
    </location>
</feature>
<name>L7JSF2_TRAHO</name>
<dbReference type="STRING" id="72359.L7JSF2"/>
<keyword evidence="3" id="KW-1185">Reference proteome</keyword>
<dbReference type="AlphaFoldDB" id="L7JSF2"/>
<evidence type="ECO:0000313" key="2">
    <source>
        <dbReference type="EMBL" id="ELQ74359.1"/>
    </source>
</evidence>